<dbReference type="Gene3D" id="1.10.150.900">
    <property type="match status" value="1"/>
</dbReference>
<evidence type="ECO:0000256" key="2">
    <source>
        <dbReference type="ARBA" id="ARBA00022833"/>
    </source>
</evidence>
<dbReference type="InterPro" id="IPR050072">
    <property type="entry name" value="Peptidase_M20A"/>
</dbReference>
<sequence length="411" mass="45799">MDIVELFKQMVRLDTTNPPGNEYLMTDLISAVLAKEGIWHEVQTTAEGRTNLIARIGVESELPPIILISHTDVVGCENQAWKHPPFEAVEEDQIIYGRGTVDTKHLTAMQIGALLALKDQPLNRAVYLLATSDEEQGSSLGMPRLVQQYGDLFKRGLVINEGGGFCITHQGNPYWLCTVGEKGRIEVKVTIEGASGPASFKSENKAIDTFIGLLDHLGSYQFPAVDTAVHHLFSEVVGTDITHPFLKHFSWYNSHDAIILQRYDIGTQVNVLPYRIEFEFSLQLLPGRSEQEARALLAALFAGTTVSYEVLRFDAGFESDCTNHFYKSMETLAQKHYGAHRLIPVYALGRTDGRFLGPLPSDVYGFSPVTDAIPFETILKLVHQVDERIDRDSIVKGTRFLTDLIQTMGNC</sequence>
<keyword evidence="1" id="KW-0378">Hydrolase</keyword>
<accession>A0ABY4DBF3</accession>
<dbReference type="Pfam" id="PF01546">
    <property type="entry name" value="Peptidase_M20"/>
    <property type="match status" value="1"/>
</dbReference>
<dbReference type="Proteomes" id="UP000829708">
    <property type="component" value="Chromosome"/>
</dbReference>
<dbReference type="PANTHER" id="PTHR43808">
    <property type="entry name" value="ACETYLORNITHINE DEACETYLASE"/>
    <property type="match status" value="1"/>
</dbReference>
<keyword evidence="2" id="KW-0862">Zinc</keyword>
<gene>
    <name evidence="3" type="ORF">MUG09_12005</name>
</gene>
<dbReference type="RefSeq" id="WP_244771668.1">
    <property type="nucleotide sequence ID" value="NZ_CP094929.1"/>
</dbReference>
<evidence type="ECO:0000313" key="4">
    <source>
        <dbReference type="Proteomes" id="UP000829708"/>
    </source>
</evidence>
<evidence type="ECO:0000313" key="3">
    <source>
        <dbReference type="EMBL" id="UOM50277.1"/>
    </source>
</evidence>
<protein>
    <submittedName>
        <fullName evidence="3">M20/M25/M40 family metallo-hydrolase</fullName>
    </submittedName>
</protein>
<dbReference type="Gene3D" id="3.30.70.360">
    <property type="match status" value="1"/>
</dbReference>
<proteinExistence type="predicted"/>
<dbReference type="SUPFAM" id="SSF53187">
    <property type="entry name" value="Zn-dependent exopeptidases"/>
    <property type="match status" value="1"/>
</dbReference>
<name>A0ABY4DBF3_9SPIR</name>
<organism evidence="3 4">
    <name type="scientific">Sphaerochaeta associata</name>
    <dbReference type="NCBI Taxonomy" id="1129264"/>
    <lineage>
        <taxon>Bacteria</taxon>
        <taxon>Pseudomonadati</taxon>
        <taxon>Spirochaetota</taxon>
        <taxon>Spirochaetia</taxon>
        <taxon>Spirochaetales</taxon>
        <taxon>Sphaerochaetaceae</taxon>
        <taxon>Sphaerochaeta</taxon>
    </lineage>
</organism>
<dbReference type="EMBL" id="CP094929">
    <property type="protein sequence ID" value="UOM50277.1"/>
    <property type="molecule type" value="Genomic_DNA"/>
</dbReference>
<keyword evidence="4" id="KW-1185">Reference proteome</keyword>
<reference evidence="4" key="1">
    <citation type="journal article" date="2024" name="J Bioinform Genom">
        <title>Complete genome sequence of the type strain bacterium Sphaerochaeta associata GLS2t (VKM B-2742)t.</title>
        <authorList>
            <person name="Troshina O.Y."/>
            <person name="Tepeeva A.N."/>
            <person name="Arzamasceva V.O."/>
            <person name="Whitman W.B."/>
            <person name="Varghese N."/>
            <person name="Shapiro N."/>
            <person name="Woyke T."/>
            <person name="Kripides N.C."/>
            <person name="Vasilenko O.V."/>
        </authorList>
    </citation>
    <scope>NUCLEOTIDE SEQUENCE [LARGE SCALE GENOMIC DNA]</scope>
    <source>
        <strain evidence="4">GLS2T</strain>
    </source>
</reference>
<dbReference type="Gene3D" id="3.40.630.10">
    <property type="entry name" value="Zn peptidases"/>
    <property type="match status" value="1"/>
</dbReference>
<dbReference type="InterPro" id="IPR002933">
    <property type="entry name" value="Peptidase_M20"/>
</dbReference>
<evidence type="ECO:0000256" key="1">
    <source>
        <dbReference type="ARBA" id="ARBA00022801"/>
    </source>
</evidence>
<dbReference type="PANTHER" id="PTHR43808:SF8">
    <property type="entry name" value="PEPTIDASE M20 DIMERISATION DOMAIN-CONTAINING PROTEIN"/>
    <property type="match status" value="1"/>
</dbReference>